<dbReference type="Pfam" id="PF00082">
    <property type="entry name" value="Peptidase_S8"/>
    <property type="match status" value="1"/>
</dbReference>
<comment type="caution">
    <text evidence="8">The sequence shown here is derived from an EMBL/GenBank/DDBJ whole genome shotgun (WGS) entry which is preliminary data.</text>
</comment>
<dbReference type="PANTHER" id="PTHR43806">
    <property type="entry name" value="PEPTIDASE S8"/>
    <property type="match status" value="1"/>
</dbReference>
<dbReference type="InterPro" id="IPR036852">
    <property type="entry name" value="Peptidase_S8/S53_dom_sf"/>
</dbReference>
<gene>
    <name evidence="8" type="ORF">PQU92_14870</name>
</gene>
<evidence type="ECO:0000256" key="5">
    <source>
        <dbReference type="PROSITE-ProRule" id="PRU01240"/>
    </source>
</evidence>
<feature type="active site" description="Charge relay system" evidence="5">
    <location>
        <position position="358"/>
    </location>
</feature>
<keyword evidence="6" id="KW-0732">Signal</keyword>
<keyword evidence="3 5" id="KW-0378">Hydrolase</keyword>
<feature type="active site" description="Charge relay system" evidence="5">
    <location>
        <position position="178"/>
    </location>
</feature>
<protein>
    <submittedName>
        <fullName evidence="8">S8 family serine peptidase</fullName>
    </submittedName>
</protein>
<keyword evidence="2 5" id="KW-0645">Protease</keyword>
<feature type="signal peptide" evidence="6">
    <location>
        <begin position="1"/>
        <end position="18"/>
    </location>
</feature>
<evidence type="ECO:0000256" key="2">
    <source>
        <dbReference type="ARBA" id="ARBA00022670"/>
    </source>
</evidence>
<keyword evidence="4 5" id="KW-0720">Serine protease</keyword>
<evidence type="ECO:0000256" key="1">
    <source>
        <dbReference type="ARBA" id="ARBA00011073"/>
    </source>
</evidence>
<evidence type="ECO:0000259" key="7">
    <source>
        <dbReference type="Pfam" id="PF00082"/>
    </source>
</evidence>
<dbReference type="InterPro" id="IPR000209">
    <property type="entry name" value="Peptidase_S8/S53_dom"/>
</dbReference>
<dbReference type="EMBL" id="JAQQKX010000013">
    <property type="protein sequence ID" value="MDC7684565.1"/>
    <property type="molecule type" value="Genomic_DNA"/>
</dbReference>
<reference evidence="8 9" key="1">
    <citation type="submission" date="2023-01" db="EMBL/GenBank/DDBJ databases">
        <title>Novel species of the genus Asticcacaulis isolated from rivers.</title>
        <authorList>
            <person name="Lu H."/>
        </authorList>
    </citation>
    <scope>NUCLEOTIDE SEQUENCE [LARGE SCALE GENOMIC DNA]</scope>
    <source>
        <strain evidence="8 9">BYS171W</strain>
    </source>
</reference>
<keyword evidence="9" id="KW-1185">Reference proteome</keyword>
<name>A0ABT5HWW2_9CAUL</name>
<evidence type="ECO:0000313" key="9">
    <source>
        <dbReference type="Proteomes" id="UP001214854"/>
    </source>
</evidence>
<comment type="similarity">
    <text evidence="1 5">Belongs to the peptidase S8 family.</text>
</comment>
<accession>A0ABT5HWW2</accession>
<dbReference type="PANTHER" id="PTHR43806:SF11">
    <property type="entry name" value="CEREVISIN-RELATED"/>
    <property type="match status" value="1"/>
</dbReference>
<organism evidence="8 9">
    <name type="scientific">Asticcacaulis aquaticus</name>
    <dbReference type="NCBI Taxonomy" id="2984212"/>
    <lineage>
        <taxon>Bacteria</taxon>
        <taxon>Pseudomonadati</taxon>
        <taxon>Pseudomonadota</taxon>
        <taxon>Alphaproteobacteria</taxon>
        <taxon>Caulobacterales</taxon>
        <taxon>Caulobacteraceae</taxon>
        <taxon>Asticcacaulis</taxon>
    </lineage>
</organism>
<evidence type="ECO:0000256" key="6">
    <source>
        <dbReference type="SAM" id="SignalP"/>
    </source>
</evidence>
<evidence type="ECO:0000256" key="4">
    <source>
        <dbReference type="ARBA" id="ARBA00022825"/>
    </source>
</evidence>
<feature type="domain" description="Peptidase S8/S53" evidence="7">
    <location>
        <begin position="174"/>
        <end position="406"/>
    </location>
</feature>
<feature type="active site" description="Charge relay system" evidence="5">
    <location>
        <position position="207"/>
    </location>
</feature>
<dbReference type="PROSITE" id="PS51892">
    <property type="entry name" value="SUBTILASE"/>
    <property type="match status" value="1"/>
</dbReference>
<dbReference type="InterPro" id="IPR023828">
    <property type="entry name" value="Peptidase_S8_Ser-AS"/>
</dbReference>
<dbReference type="PROSITE" id="PS00138">
    <property type="entry name" value="SUBTILASE_SER"/>
    <property type="match status" value="1"/>
</dbReference>
<dbReference type="Proteomes" id="UP001214854">
    <property type="component" value="Unassembled WGS sequence"/>
</dbReference>
<sequence>MRHVLAFAFLVLACPASAQLRGLPLPQADLPVVEPLDNVIGRVGDVTDRVTDLTQQRLDQARDLLRRNRDVLERTPQGDVAVRGEVVVWAPSPETIKAAQAQGFTVLRTTPLEDLDAEVVILSPPKGMSGREALKRLMSLDPDGIYDYNHIYLGSGGAATGDPSVVRGAGAGRVGLIDGGVDQAHPLFRGIRLTQKGFGGNAIPSPHGTATAALLIARADGGGAASGAELWVADVYGNRPTGGSTEAIIGALAWMSREKVAVISISLVGPANGPLRAAIGALVKRGHLIVAAVGNDGPAAKPLYPASFDGVIGVTGVDARQKVLIEAGRGPQVDFAAPGSDITSAALGGRIDAVRGTSFAAPLVAGLLSRRLTTPDPAKAAQAVNDLGAQAVDLGKAGRDTIYGVGLVGENIFNKNNGLKK</sequence>
<dbReference type="RefSeq" id="WP_272749037.1">
    <property type="nucleotide sequence ID" value="NZ_JAQQKX010000013.1"/>
</dbReference>
<evidence type="ECO:0000256" key="3">
    <source>
        <dbReference type="ARBA" id="ARBA00022801"/>
    </source>
</evidence>
<dbReference type="SUPFAM" id="SSF52743">
    <property type="entry name" value="Subtilisin-like"/>
    <property type="match status" value="1"/>
</dbReference>
<dbReference type="InterPro" id="IPR015500">
    <property type="entry name" value="Peptidase_S8_subtilisin-rel"/>
</dbReference>
<dbReference type="CDD" id="cd05561">
    <property type="entry name" value="Peptidases_S8_4"/>
    <property type="match status" value="1"/>
</dbReference>
<feature type="chain" id="PRO_5045761047" evidence="6">
    <location>
        <begin position="19"/>
        <end position="421"/>
    </location>
</feature>
<dbReference type="PRINTS" id="PR00723">
    <property type="entry name" value="SUBTILISIN"/>
</dbReference>
<proteinExistence type="inferred from homology"/>
<dbReference type="InterPro" id="IPR050131">
    <property type="entry name" value="Peptidase_S8_subtilisin-like"/>
</dbReference>
<evidence type="ECO:0000313" key="8">
    <source>
        <dbReference type="EMBL" id="MDC7684565.1"/>
    </source>
</evidence>
<dbReference type="Gene3D" id="3.40.50.200">
    <property type="entry name" value="Peptidase S8/S53 domain"/>
    <property type="match status" value="1"/>
</dbReference>